<feature type="transmembrane region" description="Helical" evidence="5">
    <location>
        <begin position="947"/>
        <end position="968"/>
    </location>
</feature>
<keyword evidence="5" id="KW-0472">Membrane</keyword>
<dbReference type="AlphaFoldDB" id="A0A9Q1HKN5"/>
<evidence type="ECO:0000256" key="2">
    <source>
        <dbReference type="ARBA" id="ARBA00022729"/>
    </source>
</evidence>
<gene>
    <name evidence="7" type="ORF">HOLleu_00970</name>
</gene>
<dbReference type="SMART" id="SM00364">
    <property type="entry name" value="LRR_BAC"/>
    <property type="match status" value="8"/>
</dbReference>
<keyword evidence="1" id="KW-0433">Leucine-rich repeat</keyword>
<feature type="transmembrane region" description="Helical" evidence="5">
    <location>
        <begin position="837"/>
        <end position="858"/>
    </location>
</feature>
<dbReference type="EMBL" id="JAIZAY010000001">
    <property type="protein sequence ID" value="KAJ8048598.1"/>
    <property type="molecule type" value="Genomic_DNA"/>
</dbReference>
<evidence type="ECO:0000256" key="5">
    <source>
        <dbReference type="SAM" id="Phobius"/>
    </source>
</evidence>
<dbReference type="GO" id="GO:0004180">
    <property type="term" value="F:carboxypeptidase activity"/>
    <property type="evidence" value="ECO:0007669"/>
    <property type="project" value="UniProtKB-KW"/>
</dbReference>
<keyword evidence="5" id="KW-0812">Transmembrane</keyword>
<name>A0A9Q1HKN5_HOLLE</name>
<dbReference type="Gene3D" id="3.80.10.10">
    <property type="entry name" value="Ribonuclease Inhibitor"/>
    <property type="match status" value="3"/>
</dbReference>
<dbReference type="InterPro" id="IPR009030">
    <property type="entry name" value="Growth_fac_rcpt_cys_sf"/>
</dbReference>
<keyword evidence="4" id="KW-0325">Glycoprotein</keyword>
<dbReference type="InterPro" id="IPR050467">
    <property type="entry name" value="LRFN"/>
</dbReference>
<dbReference type="PANTHER" id="PTHR45842:SF12">
    <property type="entry name" value="KEKKON 5, ISOFORM A"/>
    <property type="match status" value="1"/>
</dbReference>
<keyword evidence="3" id="KW-0677">Repeat</keyword>
<comment type="caution">
    <text evidence="7">The sequence shown here is derived from an EMBL/GenBank/DDBJ whole genome shotgun (WGS) entry which is preliminary data.</text>
</comment>
<organism evidence="7 8">
    <name type="scientific">Holothuria leucospilota</name>
    <name type="common">Black long sea cucumber</name>
    <name type="synonym">Mertensiothuria leucospilota</name>
    <dbReference type="NCBI Taxonomy" id="206669"/>
    <lineage>
        <taxon>Eukaryota</taxon>
        <taxon>Metazoa</taxon>
        <taxon>Echinodermata</taxon>
        <taxon>Eleutherozoa</taxon>
        <taxon>Echinozoa</taxon>
        <taxon>Holothuroidea</taxon>
        <taxon>Aspidochirotacea</taxon>
        <taxon>Aspidochirotida</taxon>
        <taxon>Holothuriidae</taxon>
        <taxon>Holothuria</taxon>
    </lineage>
</organism>
<dbReference type="SUPFAM" id="SSF52058">
    <property type="entry name" value="L domain-like"/>
    <property type="match status" value="2"/>
</dbReference>
<proteinExistence type="predicted"/>
<dbReference type="Pfam" id="PF00560">
    <property type="entry name" value="LRR_1"/>
    <property type="match status" value="1"/>
</dbReference>
<dbReference type="PANTHER" id="PTHR45842">
    <property type="entry name" value="SYNAPTIC ADHESION-LIKE MOLECULE SALM"/>
    <property type="match status" value="1"/>
</dbReference>
<dbReference type="OrthoDB" id="27267at2759"/>
<dbReference type="Pfam" id="PF13855">
    <property type="entry name" value="LRR_8"/>
    <property type="match status" value="3"/>
</dbReference>
<dbReference type="SUPFAM" id="SSF57184">
    <property type="entry name" value="Growth factor receptor domain"/>
    <property type="match status" value="1"/>
</dbReference>
<evidence type="ECO:0000256" key="3">
    <source>
        <dbReference type="ARBA" id="ARBA00022737"/>
    </source>
</evidence>
<feature type="transmembrane region" description="Helical" evidence="5">
    <location>
        <begin position="1065"/>
        <end position="1084"/>
    </location>
</feature>
<dbReference type="Proteomes" id="UP001152320">
    <property type="component" value="Chromosome 1"/>
</dbReference>
<dbReference type="InterPro" id="IPR003591">
    <property type="entry name" value="Leu-rich_rpt_typical-subtyp"/>
</dbReference>
<keyword evidence="7" id="KW-0645">Protease</keyword>
<dbReference type="SMART" id="SM00369">
    <property type="entry name" value="LRR_TYP"/>
    <property type="match status" value="13"/>
</dbReference>
<feature type="chain" id="PRO_5040350068" evidence="6">
    <location>
        <begin position="25"/>
        <end position="1127"/>
    </location>
</feature>
<protein>
    <submittedName>
        <fullName evidence="7">Carboxypeptidase N subunit 2</fullName>
    </submittedName>
</protein>
<dbReference type="InterPro" id="IPR032675">
    <property type="entry name" value="LRR_dom_sf"/>
</dbReference>
<keyword evidence="5" id="KW-1133">Transmembrane helix</keyword>
<keyword evidence="7" id="KW-0121">Carboxypeptidase</keyword>
<evidence type="ECO:0000256" key="1">
    <source>
        <dbReference type="ARBA" id="ARBA00022614"/>
    </source>
</evidence>
<feature type="signal peptide" evidence="6">
    <location>
        <begin position="1"/>
        <end position="24"/>
    </location>
</feature>
<evidence type="ECO:0000256" key="4">
    <source>
        <dbReference type="ARBA" id="ARBA00023180"/>
    </source>
</evidence>
<feature type="transmembrane region" description="Helical" evidence="5">
    <location>
        <begin position="886"/>
        <end position="903"/>
    </location>
</feature>
<sequence>MMSRTSSNIWVKLVLILGINQAKWFLFHSKEVPDACGAHGVCHCWYFEADNFIVQCFGANLTRIPPNIPQHTNQLNMNGNPLARVDACDLRDLKNLTILYLTSCTLNTVPENFLSFVPNLKDIELSNNNITQVPPNLFSPTKLLSKIYLSNNSLNEIPDELLADLNMLRILDLSYNNLTTIPHRLLASTKKLRQINAFHNNIKQLSSDVFELNTVLATVSLSNNSMKTLPESIFNSTLNLQLLDLKANRLQFLPVSLFFRTRMLKSLDLSFNELTEIPQQFFDSLHRLTYLNLQSNKIVRICDTCFRELHQLKSLYLERNNLSILPDYLFAQTHLLEKLDLAYNNIKGLPDGLFNSVNKTHRLTKLILHGNQIAHLSAKVFHGLEKLKTLCLHSNKIETIADGVFTSNVMKQVFLFDNMLHDVSMDSFQSDAISEIHLYGNNITHLSRNSPQVISSNTTLYLNCEYLHEVQRVHVKVTCINPVHLPGMRIDDIGIASLMMMEGLRCKLVNRIDRRFPFYICSPCPRGTYANGKNNCLNCPKGGFYQDRIGTQASTEGEIACKKCQNGTYVKKDGSGSVADCVVCPEGTNKAAHAAFRACFCSDGFARVDRFGPCHPCFQGLNCSAGQDYRSLSEGYYWNWTFPDANITEYINFVANLDTLSMSYDNNTSYRLQIPRVYKCPNPSSCVNDVKEYGSVIGKCATGYTGWMCRKCKPGFSAIMNNCFRCPNMVYLLSQIFFLTCLCTVIFYIICWKFRERRGNKKVRRGSTSIFVSRVKITLGFYQVMGEFWRSLHGVQWTGNLQVVGDFLNLIEINVMKILIRPNCFHHKVVINPQTEFVIAMFVLISFVIGPFVIYSAYKLCNLIKVLLKAQNHDANNQPTSHRVKASLLTFVIVALFVLYPQICRTVFQLYPLACKTFCLDMNNKHCIKVLRSDFEVSCDQLTIYQVAAYIATILYVFAFPLTLLYLLRKYCLRGGKRESSQSKQNTEYNKIITVGLVFLHDNFKTEYYYWEVMELFRKVAQIVAGTLFGWENSFSVLFTIGISVLFLVLHAKHMPMEDATDQKLQMLSLCVILINIVVVTVDVSLSHHAWVLALLNISVITIIISDAIVRILLQVKHILKRRRRPD</sequence>
<keyword evidence="2 6" id="KW-0732">Signal</keyword>
<evidence type="ECO:0000256" key="6">
    <source>
        <dbReference type="SAM" id="SignalP"/>
    </source>
</evidence>
<feature type="transmembrane region" description="Helical" evidence="5">
    <location>
        <begin position="1090"/>
        <end position="1114"/>
    </location>
</feature>
<accession>A0A9Q1HKN5</accession>
<keyword evidence="7" id="KW-0378">Hydrolase</keyword>
<dbReference type="SMART" id="SM01411">
    <property type="entry name" value="Ephrin_rec_like"/>
    <property type="match status" value="1"/>
</dbReference>
<dbReference type="PROSITE" id="PS51450">
    <property type="entry name" value="LRR"/>
    <property type="match status" value="5"/>
</dbReference>
<dbReference type="FunFam" id="3.80.10.10:FF:001164">
    <property type="entry name" value="GH01279p"/>
    <property type="match status" value="1"/>
</dbReference>
<keyword evidence="8" id="KW-1185">Reference proteome</keyword>
<feature type="transmembrane region" description="Helical" evidence="5">
    <location>
        <begin position="729"/>
        <end position="750"/>
    </location>
</feature>
<evidence type="ECO:0000313" key="7">
    <source>
        <dbReference type="EMBL" id="KAJ8048598.1"/>
    </source>
</evidence>
<feature type="transmembrane region" description="Helical" evidence="5">
    <location>
        <begin position="1035"/>
        <end position="1053"/>
    </location>
</feature>
<reference evidence="7" key="1">
    <citation type="submission" date="2021-10" db="EMBL/GenBank/DDBJ databases">
        <title>Tropical sea cucumber genome reveals ecological adaptation and Cuvierian tubules defense mechanism.</title>
        <authorList>
            <person name="Chen T."/>
        </authorList>
    </citation>
    <scope>NUCLEOTIDE SEQUENCE</scope>
    <source>
        <strain evidence="7">Nanhai2018</strain>
        <tissue evidence="7">Muscle</tissue>
    </source>
</reference>
<evidence type="ECO:0000313" key="8">
    <source>
        <dbReference type="Proteomes" id="UP001152320"/>
    </source>
</evidence>
<dbReference type="InterPro" id="IPR001611">
    <property type="entry name" value="Leu-rich_rpt"/>
</dbReference>